<organism evidence="3">
    <name type="scientific">freshwater metagenome</name>
    <dbReference type="NCBI Taxonomy" id="449393"/>
    <lineage>
        <taxon>unclassified sequences</taxon>
        <taxon>metagenomes</taxon>
        <taxon>ecological metagenomes</taxon>
    </lineage>
</organism>
<dbReference type="SMART" id="SM00507">
    <property type="entry name" value="HNHc"/>
    <property type="match status" value="1"/>
</dbReference>
<feature type="compositionally biased region" description="Pro residues" evidence="1">
    <location>
        <begin position="399"/>
        <end position="413"/>
    </location>
</feature>
<feature type="domain" description="HNH nuclease" evidence="2">
    <location>
        <begin position="312"/>
        <end position="364"/>
    </location>
</feature>
<proteinExistence type="predicted"/>
<dbReference type="CDD" id="cd00085">
    <property type="entry name" value="HNHc"/>
    <property type="match status" value="1"/>
</dbReference>
<evidence type="ECO:0000256" key="1">
    <source>
        <dbReference type="SAM" id="MobiDB-lite"/>
    </source>
</evidence>
<reference evidence="3" key="1">
    <citation type="submission" date="2020-05" db="EMBL/GenBank/DDBJ databases">
        <authorList>
            <person name="Chiriac C."/>
            <person name="Salcher M."/>
            <person name="Ghai R."/>
            <person name="Kavagutti S V."/>
        </authorList>
    </citation>
    <scope>NUCLEOTIDE SEQUENCE</scope>
</reference>
<evidence type="ECO:0000313" key="3">
    <source>
        <dbReference type="EMBL" id="CAB4826672.1"/>
    </source>
</evidence>
<dbReference type="InterPro" id="IPR003870">
    <property type="entry name" value="DUF222"/>
</dbReference>
<dbReference type="AlphaFoldDB" id="A0A6J7A1N7"/>
<dbReference type="EMBL" id="CAFABA010000034">
    <property type="protein sequence ID" value="CAB4826672.1"/>
    <property type="molecule type" value="Genomic_DNA"/>
</dbReference>
<gene>
    <name evidence="3" type="ORF">UFOPK3139_01078</name>
</gene>
<dbReference type="InterPro" id="IPR003615">
    <property type="entry name" value="HNH_nuc"/>
</dbReference>
<protein>
    <submittedName>
        <fullName evidence="3">Unannotated protein</fullName>
    </submittedName>
</protein>
<evidence type="ECO:0000259" key="2">
    <source>
        <dbReference type="SMART" id="SM00507"/>
    </source>
</evidence>
<name>A0A6J7A1N7_9ZZZZ</name>
<dbReference type="Pfam" id="PF02720">
    <property type="entry name" value="DUF222"/>
    <property type="match status" value="1"/>
</dbReference>
<accession>A0A6J7A1N7</accession>
<sequence length="446" mass="48970">MSVHVIEVSTEATTLRIHAEFVTLCGHLNVLHARVVELVAEALTVNAWSGPGLRSPEHWLAWQTGLSPARAKRMVAMARRRDELPATFAAFGNGELSVDQVAVVVAHARSHTDVDVCAQAKNATVGQLSATLSRFRYADDKPKDPDPVADDKPNDPAWLAAKAKREAAERDAAEQARIAAALAPGRLSHGFNDDGRFSPHLELPADEGAVVDQALKEAHNRLFHAGRKDVSWADALVDVAHRSLGAVDSPDRRDQYRTYIHLDTEGTWIDNGPGIPRSLFEKLTCDGQVRPLWESDGLPVNVGRKQHAVPAHTRRVVLDRDRICRYPGCANTRHLEVHHILHWGRDHGVTDTENLAAHCPYHHDAIHRGHCTVEGNANQPDGLIHRLQNGCIIQGHVKPAPPGTNKPPGPPPGHTYRHPLGEPIHNDMVWYASAPPPERETETQAA</sequence>
<feature type="region of interest" description="Disordered" evidence="1">
    <location>
        <begin position="397"/>
        <end position="422"/>
    </location>
</feature>